<protein>
    <submittedName>
        <fullName evidence="1">Uncharacterized protein</fullName>
    </submittedName>
</protein>
<name>A0A0J6VK41_9MYCO</name>
<organism evidence="1 2">
    <name type="scientific">Mycolicibacterium obuense</name>
    <dbReference type="NCBI Taxonomy" id="1807"/>
    <lineage>
        <taxon>Bacteria</taxon>
        <taxon>Bacillati</taxon>
        <taxon>Actinomycetota</taxon>
        <taxon>Actinomycetes</taxon>
        <taxon>Mycobacteriales</taxon>
        <taxon>Mycobacteriaceae</taxon>
        <taxon>Mycolicibacterium</taxon>
    </lineage>
</organism>
<dbReference type="Proteomes" id="UP000036313">
    <property type="component" value="Unassembled WGS sequence"/>
</dbReference>
<evidence type="ECO:0000313" key="2">
    <source>
        <dbReference type="Proteomes" id="UP000036313"/>
    </source>
</evidence>
<accession>A0A0J6VK41</accession>
<reference evidence="1 2" key="1">
    <citation type="journal article" date="2015" name="Genome Biol. Evol.">
        <title>Characterization of Three Mycobacterium spp. with Potential Use in Bioremediation by Genome Sequencing and Comparative Genomics.</title>
        <authorList>
            <person name="Das S."/>
            <person name="Pettersson B.M."/>
            <person name="Behra P.R."/>
            <person name="Ramesh M."/>
            <person name="Dasgupta S."/>
            <person name="Bhattacharya A."/>
            <person name="Kirsebom L.A."/>
        </authorList>
    </citation>
    <scope>NUCLEOTIDE SEQUENCE [LARGE SCALE GENOMIC DNA]</scope>
    <source>
        <strain evidence="1 2">DSM 44075</strain>
    </source>
</reference>
<dbReference type="EMBL" id="JYNU01000041">
    <property type="protein sequence ID" value="KMO71380.1"/>
    <property type="molecule type" value="Genomic_DNA"/>
</dbReference>
<evidence type="ECO:0000313" key="1">
    <source>
        <dbReference type="EMBL" id="KMO71380.1"/>
    </source>
</evidence>
<dbReference type="AlphaFoldDB" id="A0A0J6VK41"/>
<gene>
    <name evidence="1" type="ORF">MOBUDSM44075_04212</name>
</gene>
<sequence length="103" mass="11115">MVHDGDQYVLIGTDSEQAGSQRDLFRERECVPCGCRDRVGQRSFGPGRGVDDVPAEVRDVRIQNMLVGYAVGGHQQCSQALVAGHDVTEGGAQRFDVEVAGEP</sequence>
<proteinExistence type="predicted"/>
<comment type="caution">
    <text evidence="1">The sequence shown here is derived from an EMBL/GenBank/DDBJ whole genome shotgun (WGS) entry which is preliminary data.</text>
</comment>